<dbReference type="PRINTS" id="PR00707">
    <property type="entry name" value="UBCTHYDRLASE"/>
</dbReference>
<dbReference type="GO" id="GO:0004843">
    <property type="term" value="F:cysteine-type deubiquitinase activity"/>
    <property type="evidence" value="ECO:0007669"/>
    <property type="project" value="UniProtKB-UniRule"/>
</dbReference>
<dbReference type="PANTHER" id="PTHR10589:SF29">
    <property type="entry name" value="UBIQUITIN CARBOXYL-TERMINAL HYDROLASE"/>
    <property type="match status" value="1"/>
</dbReference>
<evidence type="ECO:0000313" key="10">
    <source>
        <dbReference type="EMBL" id="KYK60700.1"/>
    </source>
</evidence>
<dbReference type="EMBL" id="LAYC01000001">
    <property type="protein sequence ID" value="KYK60700.1"/>
    <property type="molecule type" value="Genomic_DNA"/>
</dbReference>
<evidence type="ECO:0000256" key="3">
    <source>
        <dbReference type="ARBA" id="ARBA00022786"/>
    </source>
</evidence>
<protein>
    <recommendedName>
        <fullName evidence="7">Ubiquitin carboxyl-terminal hydrolase</fullName>
        <ecNumber evidence="7">3.4.19.12</ecNumber>
    </recommendedName>
</protein>
<comment type="catalytic activity">
    <reaction evidence="1 6 7">
        <text>Thiol-dependent hydrolysis of ester, thioester, amide, peptide and isopeptide bonds formed by the C-terminal Gly of ubiquitin (a 76-residue protein attached to proteins as an intracellular targeting signal).</text>
        <dbReference type="EC" id="3.4.19.12"/>
    </reaction>
</comment>
<dbReference type="PANTHER" id="PTHR10589">
    <property type="entry name" value="UBIQUITIN CARBOXYL-TERMINAL HYDROLASE"/>
    <property type="match status" value="1"/>
</dbReference>
<evidence type="ECO:0000256" key="5">
    <source>
        <dbReference type="ARBA" id="ARBA00022807"/>
    </source>
</evidence>
<proteinExistence type="inferred from homology"/>
<dbReference type="FunFam" id="3.40.532.10:FF:000010">
    <property type="entry name" value="Ubiquitin carboxyl-terminal hydrolase"/>
    <property type="match status" value="1"/>
</dbReference>
<feature type="site" description="Important for enzyme activity" evidence="6">
    <location>
        <position position="400"/>
    </location>
</feature>
<keyword evidence="5 6" id="KW-0788">Thiol protease</keyword>
<feature type="site" description="Transition state stabilizer" evidence="6">
    <location>
        <position position="271"/>
    </location>
</feature>
<dbReference type="EC" id="3.4.19.12" evidence="7"/>
<evidence type="ECO:0000259" key="9">
    <source>
        <dbReference type="PROSITE" id="PS52048"/>
    </source>
</evidence>
<feature type="compositionally biased region" description="Basic residues" evidence="8">
    <location>
        <begin position="353"/>
        <end position="369"/>
    </location>
</feature>
<feature type="active site" description="Proton donor" evidence="6">
    <location>
        <position position="385"/>
    </location>
</feature>
<feature type="region of interest" description="Disordered" evidence="8">
    <location>
        <begin position="351"/>
        <end position="378"/>
    </location>
</feature>
<comment type="caution">
    <text evidence="10">The sequence shown here is derived from an EMBL/GenBank/DDBJ whole genome shotgun (WGS) entry which is preliminary data.</text>
</comment>
<dbReference type="InParanoid" id="A0A151GUE4"/>
<accession>A0A151GUE4</accession>
<dbReference type="AlphaFoldDB" id="A0A151GUE4"/>
<gene>
    <name evidence="10" type="ORF">DCS_01838</name>
</gene>
<evidence type="ECO:0000256" key="7">
    <source>
        <dbReference type="RuleBase" id="RU361215"/>
    </source>
</evidence>
<reference evidence="10 11" key="1">
    <citation type="journal article" date="2016" name="Sci. Rep.">
        <title>Insights into Adaptations to a Near-Obligate Nematode Endoparasitic Lifestyle from the Finished Genome of Drechmeria coniospora.</title>
        <authorList>
            <person name="Zhang L."/>
            <person name="Zhou Z."/>
            <person name="Guo Q."/>
            <person name="Fokkens L."/>
            <person name="Miskei M."/>
            <person name="Pocsi I."/>
            <person name="Zhang W."/>
            <person name="Chen M."/>
            <person name="Wang L."/>
            <person name="Sun Y."/>
            <person name="Donzelli B.G."/>
            <person name="Gibson D.M."/>
            <person name="Nelson D.R."/>
            <person name="Luo J.G."/>
            <person name="Rep M."/>
            <person name="Liu H."/>
            <person name="Yang S."/>
            <person name="Wang J."/>
            <person name="Krasnoff S.B."/>
            <person name="Xu Y."/>
            <person name="Molnar I."/>
            <person name="Lin M."/>
        </authorList>
    </citation>
    <scope>NUCLEOTIDE SEQUENCE [LARGE SCALE GENOMIC DNA]</scope>
    <source>
        <strain evidence="10 11">ARSEF 6962</strain>
    </source>
</reference>
<feature type="domain" description="UCH catalytic" evidence="9">
    <location>
        <begin position="193"/>
        <end position="449"/>
    </location>
</feature>
<dbReference type="GO" id="GO:0016579">
    <property type="term" value="P:protein deubiquitination"/>
    <property type="evidence" value="ECO:0007669"/>
    <property type="project" value="TreeGrafter"/>
</dbReference>
<dbReference type="InterPro" id="IPR038765">
    <property type="entry name" value="Papain-like_cys_pep_sf"/>
</dbReference>
<dbReference type="Proteomes" id="UP000076580">
    <property type="component" value="Chromosome 01"/>
</dbReference>
<sequence>MAREGKANTGLRSSLINAFQTSRDLNQFAELVPTKVPEGIADYIADSAADVVAEKSKLIIPHASDNITAQPVASIASGSSCFSVPASKGLVHTVKKITAETRPKSKVEADGINLVRPSARQAFATANRRRLERKESHLSKRHMTMNELGPRRNPKRKANEDSSQHMYEEYLPEKLVEEALRPLTANEIEEWEGWAEIESEPAIFNFILQKLGVQGVTTKELLSYEHWALNSLPHPVFGLIFLFQYAPDLEDGDDDNDDDDGEEAPLWFANQATNNSCASVALLNIVMNADEVELGDQLQAFKDSTRELPAPFRGHRVGSNSFIRTAHNSFVKRMDQLSADLFLADEAEAARVKPAKKRPTTAKKRKKRQSQATSKGKPEADYGFHFIAYVPANGHVWELDGMRTKPRRQHDSGPIDSVDWTTTAGIRIQERIQQYDGTQNEFSLLALCRSPLVVLRARIATALAELGHFQDQIHGNAMFAELVPLLEGVLDLQNPVELGEFGLQESDIVEAEVPVSRKMEIWQPGRTMEEAYAMHEELTSVAKSALAKYRQETFALVDDEERVLGRRRDYTPVLYHWMKKLAEKGVLEDVIKASQ</sequence>
<feature type="region of interest" description="Disordered" evidence="8">
    <location>
        <begin position="128"/>
        <end position="162"/>
    </location>
</feature>
<dbReference type="GO" id="GO:0006511">
    <property type="term" value="P:ubiquitin-dependent protein catabolic process"/>
    <property type="evidence" value="ECO:0007669"/>
    <property type="project" value="UniProtKB-UniRule"/>
</dbReference>
<dbReference type="GO" id="GO:0005737">
    <property type="term" value="C:cytoplasm"/>
    <property type="evidence" value="ECO:0007669"/>
    <property type="project" value="TreeGrafter"/>
</dbReference>
<dbReference type="STRING" id="98403.A0A151GUE4"/>
<evidence type="ECO:0000256" key="2">
    <source>
        <dbReference type="ARBA" id="ARBA00022670"/>
    </source>
</evidence>
<keyword evidence="11" id="KW-1185">Reference proteome</keyword>
<evidence type="ECO:0000256" key="6">
    <source>
        <dbReference type="PROSITE-ProRule" id="PRU01393"/>
    </source>
</evidence>
<dbReference type="RefSeq" id="XP_040660052.1">
    <property type="nucleotide sequence ID" value="XM_040799169.1"/>
</dbReference>
<evidence type="ECO:0000256" key="4">
    <source>
        <dbReference type="ARBA" id="ARBA00022801"/>
    </source>
</evidence>
<dbReference type="Pfam" id="PF01088">
    <property type="entry name" value="Peptidase_C12"/>
    <property type="match status" value="1"/>
</dbReference>
<evidence type="ECO:0000313" key="11">
    <source>
        <dbReference type="Proteomes" id="UP000076580"/>
    </source>
</evidence>
<dbReference type="InterPro" id="IPR036959">
    <property type="entry name" value="Peptidase_C12_UCH_sf"/>
</dbReference>
<dbReference type="GeneID" id="63714481"/>
<dbReference type="InterPro" id="IPR001578">
    <property type="entry name" value="Peptidase_C12_UCH"/>
</dbReference>
<evidence type="ECO:0000256" key="8">
    <source>
        <dbReference type="SAM" id="MobiDB-lite"/>
    </source>
</evidence>
<keyword evidence="3 6" id="KW-0833">Ubl conjugation pathway</keyword>
<keyword evidence="2 6" id="KW-0645">Protease</keyword>
<comment type="similarity">
    <text evidence="6 7">Belongs to the peptidase C12 family.</text>
</comment>
<name>A0A151GUE4_DRECN</name>
<dbReference type="SUPFAM" id="SSF54001">
    <property type="entry name" value="Cysteine proteinases"/>
    <property type="match status" value="1"/>
</dbReference>
<feature type="active site" description="Nucleophile" evidence="6">
    <location>
        <position position="277"/>
    </location>
</feature>
<dbReference type="PROSITE" id="PS52048">
    <property type="entry name" value="UCH_DOMAIN"/>
    <property type="match status" value="1"/>
</dbReference>
<evidence type="ECO:0000256" key="1">
    <source>
        <dbReference type="ARBA" id="ARBA00000707"/>
    </source>
</evidence>
<keyword evidence="4 6" id="KW-0378">Hydrolase</keyword>
<dbReference type="Gene3D" id="3.40.532.10">
    <property type="entry name" value="Peptidase C12, ubiquitin carboxyl-terminal hydrolase"/>
    <property type="match status" value="1"/>
</dbReference>
<organism evidence="10 11">
    <name type="scientific">Drechmeria coniospora</name>
    <name type="common">Nematophagous fungus</name>
    <name type="synonym">Meria coniospora</name>
    <dbReference type="NCBI Taxonomy" id="98403"/>
    <lineage>
        <taxon>Eukaryota</taxon>
        <taxon>Fungi</taxon>
        <taxon>Dikarya</taxon>
        <taxon>Ascomycota</taxon>
        <taxon>Pezizomycotina</taxon>
        <taxon>Sordariomycetes</taxon>
        <taxon>Hypocreomycetidae</taxon>
        <taxon>Hypocreales</taxon>
        <taxon>Ophiocordycipitaceae</taxon>
        <taxon>Drechmeria</taxon>
    </lineage>
</organism>
<dbReference type="PROSITE" id="PS52049">
    <property type="entry name" value="ULD"/>
    <property type="match status" value="1"/>
</dbReference>